<organism evidence="1">
    <name type="scientific">Opuntia streptacantha</name>
    <name type="common">Prickly pear cactus</name>
    <name type="synonym">Opuntia cardona</name>
    <dbReference type="NCBI Taxonomy" id="393608"/>
    <lineage>
        <taxon>Eukaryota</taxon>
        <taxon>Viridiplantae</taxon>
        <taxon>Streptophyta</taxon>
        <taxon>Embryophyta</taxon>
        <taxon>Tracheophyta</taxon>
        <taxon>Spermatophyta</taxon>
        <taxon>Magnoliopsida</taxon>
        <taxon>eudicotyledons</taxon>
        <taxon>Gunneridae</taxon>
        <taxon>Pentapetalae</taxon>
        <taxon>Caryophyllales</taxon>
        <taxon>Cactineae</taxon>
        <taxon>Cactaceae</taxon>
        <taxon>Opuntioideae</taxon>
        <taxon>Opuntia</taxon>
    </lineage>
</organism>
<sequence>MRKWETLLHTSMEALLLITRYSLRGGVNGKQQHSHRNSSEHSSVITAMHTWMQRSKTLLMYSLDISNHSMGNLHCGSLAQINIVMLGGKDKQSLKKKGGHYLKGAGQMETYFTKVTSQFQPQEQNEITFQSWFSLINLEVIMGTSQSHLIIDQLQKVSHHIAGTLLQCLASILLEMCRESDMLKRII</sequence>
<protein>
    <submittedName>
        <fullName evidence="1">Uncharacterized protein</fullName>
    </submittedName>
</protein>
<proteinExistence type="predicted"/>
<accession>A0A7C9EJZ1</accession>
<dbReference type="AlphaFoldDB" id="A0A7C9EJZ1"/>
<name>A0A7C9EJZ1_OPUST</name>
<reference evidence="1" key="2">
    <citation type="submission" date="2020-07" db="EMBL/GenBank/DDBJ databases">
        <authorList>
            <person name="Vera ALvarez R."/>
            <person name="Arias-Moreno D.M."/>
            <person name="Jimenez-Jacinto V."/>
            <person name="Jimenez-Bremont J.F."/>
            <person name="Swaminathan K."/>
            <person name="Moose S.P."/>
            <person name="Guerrero-Gonzalez M.L."/>
            <person name="Marino-Ramirez L."/>
            <person name="Landsman D."/>
            <person name="Rodriguez-Kessler M."/>
            <person name="Delgado-Sanchez P."/>
        </authorList>
    </citation>
    <scope>NUCLEOTIDE SEQUENCE</scope>
    <source>
        <tissue evidence="1">Cladode</tissue>
    </source>
</reference>
<evidence type="ECO:0000313" key="1">
    <source>
        <dbReference type="EMBL" id="MBA4671861.1"/>
    </source>
</evidence>
<reference evidence="1" key="1">
    <citation type="journal article" date="2013" name="J. Plant Res.">
        <title>Effect of fungi and light on seed germination of three Opuntia species from semiarid lands of central Mexico.</title>
        <authorList>
            <person name="Delgado-Sanchez P."/>
            <person name="Jimenez-Bremont J.F."/>
            <person name="Guerrero-Gonzalez Mde L."/>
            <person name="Flores J."/>
        </authorList>
    </citation>
    <scope>NUCLEOTIDE SEQUENCE</scope>
    <source>
        <tissue evidence="1">Cladode</tissue>
    </source>
</reference>
<dbReference type="EMBL" id="GISG01252654">
    <property type="protein sequence ID" value="MBA4671861.1"/>
    <property type="molecule type" value="Transcribed_RNA"/>
</dbReference>